<feature type="transmembrane region" description="Helical" evidence="5">
    <location>
        <begin position="364"/>
        <end position="391"/>
    </location>
</feature>
<feature type="transmembrane region" description="Helical" evidence="5">
    <location>
        <begin position="403"/>
        <end position="422"/>
    </location>
</feature>
<feature type="domain" description="Major facilitator superfamily (MFS) profile" evidence="6">
    <location>
        <begin position="58"/>
        <end position="522"/>
    </location>
</feature>
<dbReference type="Gene3D" id="1.20.1250.20">
    <property type="entry name" value="MFS general substrate transporter like domains"/>
    <property type="match status" value="1"/>
</dbReference>
<dbReference type="InterPro" id="IPR011701">
    <property type="entry name" value="MFS"/>
</dbReference>
<evidence type="ECO:0000313" key="8">
    <source>
        <dbReference type="Proteomes" id="UP000053328"/>
    </source>
</evidence>
<reference evidence="7 8" key="1">
    <citation type="submission" date="2015-01" db="EMBL/GenBank/DDBJ databases">
        <title>The Genome Sequence of Exophiala spinifera CBS89968.</title>
        <authorList>
            <consortium name="The Broad Institute Genomics Platform"/>
            <person name="Cuomo C."/>
            <person name="de Hoog S."/>
            <person name="Gorbushina A."/>
            <person name="Stielow B."/>
            <person name="Teixiera M."/>
            <person name="Abouelleil A."/>
            <person name="Chapman S.B."/>
            <person name="Priest M."/>
            <person name="Young S.K."/>
            <person name="Wortman J."/>
            <person name="Nusbaum C."/>
            <person name="Birren B."/>
        </authorList>
    </citation>
    <scope>NUCLEOTIDE SEQUENCE [LARGE SCALE GENOMIC DNA]</scope>
    <source>
        <strain evidence="7 8">CBS 89968</strain>
    </source>
</reference>
<dbReference type="PROSITE" id="PS50850">
    <property type="entry name" value="MFS"/>
    <property type="match status" value="1"/>
</dbReference>
<feature type="transmembrane region" description="Helical" evidence="5">
    <location>
        <begin position="318"/>
        <end position="344"/>
    </location>
</feature>
<organism evidence="7 8">
    <name type="scientific">Exophiala spinifera</name>
    <dbReference type="NCBI Taxonomy" id="91928"/>
    <lineage>
        <taxon>Eukaryota</taxon>
        <taxon>Fungi</taxon>
        <taxon>Dikarya</taxon>
        <taxon>Ascomycota</taxon>
        <taxon>Pezizomycotina</taxon>
        <taxon>Eurotiomycetes</taxon>
        <taxon>Chaetothyriomycetidae</taxon>
        <taxon>Chaetothyriales</taxon>
        <taxon>Herpotrichiellaceae</taxon>
        <taxon>Exophiala</taxon>
    </lineage>
</organism>
<dbReference type="EMBL" id="KN847500">
    <property type="protein sequence ID" value="KIW10536.1"/>
    <property type="molecule type" value="Genomic_DNA"/>
</dbReference>
<evidence type="ECO:0000256" key="2">
    <source>
        <dbReference type="ARBA" id="ARBA00022692"/>
    </source>
</evidence>
<gene>
    <name evidence="7" type="ORF">PV08_11500</name>
</gene>
<evidence type="ECO:0000256" key="3">
    <source>
        <dbReference type="ARBA" id="ARBA00022989"/>
    </source>
</evidence>
<feature type="transmembrane region" description="Helical" evidence="5">
    <location>
        <begin position="59"/>
        <end position="80"/>
    </location>
</feature>
<feature type="transmembrane region" description="Helical" evidence="5">
    <location>
        <begin position="468"/>
        <end position="487"/>
    </location>
</feature>
<feature type="transmembrane region" description="Helical" evidence="5">
    <location>
        <begin position="124"/>
        <end position="142"/>
    </location>
</feature>
<dbReference type="InterPro" id="IPR020846">
    <property type="entry name" value="MFS_dom"/>
</dbReference>
<dbReference type="RefSeq" id="XP_016230752.1">
    <property type="nucleotide sequence ID" value="XM_016385808.1"/>
</dbReference>
<dbReference type="SUPFAM" id="SSF103473">
    <property type="entry name" value="MFS general substrate transporter"/>
    <property type="match status" value="1"/>
</dbReference>
<evidence type="ECO:0000259" key="6">
    <source>
        <dbReference type="PROSITE" id="PS50850"/>
    </source>
</evidence>
<evidence type="ECO:0000313" key="7">
    <source>
        <dbReference type="EMBL" id="KIW10536.1"/>
    </source>
</evidence>
<dbReference type="PANTHER" id="PTHR23502:SF178">
    <property type="entry name" value="TRANSPORTER, PUTATIVE (AFU_ORTHOLOGUE AFUA_2G02040)-RELATED"/>
    <property type="match status" value="1"/>
</dbReference>
<dbReference type="HOGENOM" id="CLU_008455_13_3_1"/>
<dbReference type="PANTHER" id="PTHR23502">
    <property type="entry name" value="MAJOR FACILITATOR SUPERFAMILY"/>
    <property type="match status" value="1"/>
</dbReference>
<dbReference type="Pfam" id="PF07690">
    <property type="entry name" value="MFS_1"/>
    <property type="match status" value="1"/>
</dbReference>
<keyword evidence="3 5" id="KW-1133">Transmembrane helix</keyword>
<keyword evidence="2 5" id="KW-0812">Transmembrane</keyword>
<name>A0A0D1Y6Q1_9EURO</name>
<feature type="transmembrane region" description="Helical" evidence="5">
    <location>
        <begin position="100"/>
        <end position="117"/>
    </location>
</feature>
<dbReference type="InterPro" id="IPR036259">
    <property type="entry name" value="MFS_trans_sf"/>
</dbReference>
<dbReference type="VEuPathDB" id="FungiDB:PV08_11500"/>
<keyword evidence="4 5" id="KW-0472">Membrane</keyword>
<comment type="subcellular location">
    <subcellularLocation>
        <location evidence="1">Membrane</location>
        <topology evidence="1">Multi-pass membrane protein</topology>
    </subcellularLocation>
</comment>
<feature type="transmembrane region" description="Helical" evidence="5">
    <location>
        <begin position="183"/>
        <end position="200"/>
    </location>
</feature>
<proteinExistence type="predicted"/>
<dbReference type="OrthoDB" id="5215911at2759"/>
<dbReference type="GeneID" id="27338583"/>
<protein>
    <recommendedName>
        <fullName evidence="6">Major facilitator superfamily (MFS) profile domain-containing protein</fullName>
    </recommendedName>
</protein>
<evidence type="ECO:0000256" key="5">
    <source>
        <dbReference type="SAM" id="Phobius"/>
    </source>
</evidence>
<feature type="transmembrane region" description="Helical" evidence="5">
    <location>
        <begin position="212"/>
        <end position="232"/>
    </location>
</feature>
<feature type="transmembrane region" description="Helical" evidence="5">
    <location>
        <begin position="499"/>
        <end position="521"/>
    </location>
</feature>
<sequence>MAGDDYDLDVPGTEQLVDVNHEVHAVHAKGSSDIVLIPQPSNAGTDPLRWHRFKKYYQLFLLALYACAFSYGENTLGAAWTTVSEDTGVSLTNMNGGSALNYLLLGFVNIFWIPTAMKIGRRPVFLASTAICMCAGVWLGYFHGTASWMLAMVLNGVGTAAYQAVIQLSVFDMFYTHQRGRMLSFYLFGQQLGSILGLITGGSIADNLGWRWSQYIVAIIDGGVLVLLFLTFEETLFPRFLFSRFDGTVVRTGQPVSTVANTKDVENTLTSTETPSEPEVDNALASQFPKRTYLEKLKPWVYFPQDKTGYWQYFRRPFLLFTFPNIVIAGVIFAFGCTAGIVSFNTISEIMTEPPYNWSTTSTGLIFLAALVGNFVGWATGVLSDHIVIFLARRNNGIKEPEMRLWTLCFSFVYAAVGYQLYGWGANGGLHWMTVAFGVGSMIAHQVSACSIATAYAMECFPGIAGELVVVLAICSSCINFAISYSVQPFINATNYGYTFLFFGLCVLCSMLAAIPTYIYGKTWRRNAAPKWRTWLAERELQ</sequence>
<feature type="transmembrane region" description="Helical" evidence="5">
    <location>
        <begin position="148"/>
        <end position="171"/>
    </location>
</feature>
<dbReference type="GO" id="GO:0005886">
    <property type="term" value="C:plasma membrane"/>
    <property type="evidence" value="ECO:0007669"/>
    <property type="project" value="TreeGrafter"/>
</dbReference>
<dbReference type="AlphaFoldDB" id="A0A0D1Y6Q1"/>
<feature type="transmembrane region" description="Helical" evidence="5">
    <location>
        <begin position="434"/>
        <end position="456"/>
    </location>
</feature>
<accession>A0A0D1Y6Q1</accession>
<keyword evidence="8" id="KW-1185">Reference proteome</keyword>
<dbReference type="GO" id="GO:0022857">
    <property type="term" value="F:transmembrane transporter activity"/>
    <property type="evidence" value="ECO:0007669"/>
    <property type="project" value="InterPro"/>
</dbReference>
<dbReference type="Proteomes" id="UP000053328">
    <property type="component" value="Unassembled WGS sequence"/>
</dbReference>
<evidence type="ECO:0000256" key="1">
    <source>
        <dbReference type="ARBA" id="ARBA00004141"/>
    </source>
</evidence>
<evidence type="ECO:0000256" key="4">
    <source>
        <dbReference type="ARBA" id="ARBA00023136"/>
    </source>
</evidence>